<keyword evidence="1" id="KW-0472">Membrane</keyword>
<feature type="transmembrane region" description="Helical" evidence="1">
    <location>
        <begin position="378"/>
        <end position="399"/>
    </location>
</feature>
<keyword evidence="1" id="KW-0812">Transmembrane</keyword>
<reference evidence="2 3" key="1">
    <citation type="journal article" date="2015" name="Genome Announc.">
        <title>Expanding the biotechnology potential of lactobacilli through comparative genomics of 213 strains and associated genera.</title>
        <authorList>
            <person name="Sun Z."/>
            <person name="Harris H.M."/>
            <person name="McCann A."/>
            <person name="Guo C."/>
            <person name="Argimon S."/>
            <person name="Zhang W."/>
            <person name="Yang X."/>
            <person name="Jeffery I.B."/>
            <person name="Cooney J.C."/>
            <person name="Kagawa T.F."/>
            <person name="Liu W."/>
            <person name="Song Y."/>
            <person name="Salvetti E."/>
            <person name="Wrobel A."/>
            <person name="Rasinkangas P."/>
            <person name="Parkhill J."/>
            <person name="Rea M.C."/>
            <person name="O'Sullivan O."/>
            <person name="Ritari J."/>
            <person name="Douillard F.P."/>
            <person name="Paul Ross R."/>
            <person name="Yang R."/>
            <person name="Briner A.E."/>
            <person name="Felis G.E."/>
            <person name="de Vos W.M."/>
            <person name="Barrangou R."/>
            <person name="Klaenhammer T.R."/>
            <person name="Caufield P.W."/>
            <person name="Cui Y."/>
            <person name="Zhang H."/>
            <person name="O'Toole P.W."/>
        </authorList>
    </citation>
    <scope>NUCLEOTIDE SEQUENCE [LARGE SCALE GENOMIC DNA]</scope>
    <source>
        <strain evidence="2 3">DSM 20335</strain>
    </source>
</reference>
<dbReference type="Proteomes" id="UP000051813">
    <property type="component" value="Unassembled WGS sequence"/>
</dbReference>
<comment type="caution">
    <text evidence="2">The sequence shown here is derived from an EMBL/GenBank/DDBJ whole genome shotgun (WGS) entry which is preliminary data.</text>
</comment>
<feature type="transmembrane region" description="Helical" evidence="1">
    <location>
        <begin position="285"/>
        <end position="303"/>
    </location>
</feature>
<dbReference type="EMBL" id="AYYK01000025">
    <property type="protein sequence ID" value="KRM78218.1"/>
    <property type="molecule type" value="Genomic_DNA"/>
</dbReference>
<protein>
    <recommendedName>
        <fullName evidence="4">ABC transporter permease</fullName>
    </recommendedName>
</protein>
<gene>
    <name evidence="2" type="ORF">FC84_GL001240</name>
</gene>
<accession>A0A0R2BGF3</accession>
<keyword evidence="3" id="KW-1185">Reference proteome</keyword>
<dbReference type="Pfam" id="PF05975">
    <property type="entry name" value="EcsB"/>
    <property type="match status" value="1"/>
</dbReference>
<dbReference type="PATRIC" id="fig|1423738.3.peg.1256"/>
<sequence length="411" mass="47701">MRKFDDLWHTRQQKHLLQQSKYLRYVFNDHLMIAVIFLFGALAYWYSQQLRSISHTLWWAPLLTALLLLLGLSIGHLATLLKPADQIFLLPAESKMRRYLIHARRYSLLLPLFVLVALGGILTPFVLRATALTITEWLLTIFGLLILKDVHLWLQLLRLFDFPVRQQRQLNSLFWGIATAGLLLSVYGWGWLFSILSLGLAILLAAQAKKLLQPQCLMWREAISRENRRQTVIDRFYNLFVDVPGISSSVHRRKWLDPLVQLLAGKSENTYRFLFSRAFVRGSEYSNIWLRFCLVGVILIAVIKQPVILLIIVLLFLFLTGYQLLPLYYHFDHNALTTLLPVTSQAKQAAFIKVMTRVLLIEWFVDSLAIMLSLLGQWWSIIIILAALALIMLFLKVYLPLRLKQHQKGIK</sequence>
<evidence type="ECO:0000313" key="3">
    <source>
        <dbReference type="Proteomes" id="UP000051813"/>
    </source>
</evidence>
<feature type="transmembrane region" description="Helical" evidence="1">
    <location>
        <begin position="139"/>
        <end position="160"/>
    </location>
</feature>
<proteinExistence type="predicted"/>
<name>A0A0R2BGF3_9LACO</name>
<evidence type="ECO:0008006" key="4">
    <source>
        <dbReference type="Google" id="ProtNLM"/>
    </source>
</evidence>
<dbReference type="GO" id="GO:0016020">
    <property type="term" value="C:membrane"/>
    <property type="evidence" value="ECO:0007669"/>
    <property type="project" value="InterPro"/>
</dbReference>
<dbReference type="InterPro" id="IPR010288">
    <property type="entry name" value="EcsB_ABC"/>
</dbReference>
<dbReference type="RefSeq" id="WP_057757837.1">
    <property type="nucleotide sequence ID" value="NZ_AYYK01000025.1"/>
</dbReference>
<dbReference type="AlphaFoldDB" id="A0A0R2BGF3"/>
<evidence type="ECO:0000256" key="1">
    <source>
        <dbReference type="SAM" id="Phobius"/>
    </source>
</evidence>
<keyword evidence="1" id="KW-1133">Transmembrane helix</keyword>
<feature type="transmembrane region" description="Helical" evidence="1">
    <location>
        <begin position="21"/>
        <end position="46"/>
    </location>
</feature>
<dbReference type="PIRSF" id="PIRSF037259">
    <property type="entry name" value="EcsB_ABC"/>
    <property type="match status" value="1"/>
</dbReference>
<feature type="transmembrane region" description="Helical" evidence="1">
    <location>
        <begin position="106"/>
        <end position="127"/>
    </location>
</feature>
<dbReference type="STRING" id="1423738.FC84_GL001240"/>
<organism evidence="2 3">
    <name type="scientific">Lapidilactobacillus dextrinicus DSM 20335</name>
    <dbReference type="NCBI Taxonomy" id="1423738"/>
    <lineage>
        <taxon>Bacteria</taxon>
        <taxon>Bacillati</taxon>
        <taxon>Bacillota</taxon>
        <taxon>Bacilli</taxon>
        <taxon>Lactobacillales</taxon>
        <taxon>Lactobacillaceae</taxon>
        <taxon>Lapidilactobacillus</taxon>
    </lineage>
</organism>
<feature type="transmembrane region" description="Helical" evidence="1">
    <location>
        <begin position="58"/>
        <end position="81"/>
    </location>
</feature>
<feature type="transmembrane region" description="Helical" evidence="1">
    <location>
        <begin position="172"/>
        <end position="189"/>
    </location>
</feature>
<evidence type="ECO:0000313" key="2">
    <source>
        <dbReference type="EMBL" id="KRM78218.1"/>
    </source>
</evidence>
<feature type="transmembrane region" description="Helical" evidence="1">
    <location>
        <begin position="309"/>
        <end position="329"/>
    </location>
</feature>